<proteinExistence type="predicted"/>
<dbReference type="Proteomes" id="UP000242188">
    <property type="component" value="Unassembled WGS sequence"/>
</dbReference>
<dbReference type="EMBL" id="NEDP02001654">
    <property type="protein sequence ID" value="OWF52780.1"/>
    <property type="molecule type" value="Genomic_DNA"/>
</dbReference>
<evidence type="ECO:0000313" key="3">
    <source>
        <dbReference type="Proteomes" id="UP000242188"/>
    </source>
</evidence>
<dbReference type="AlphaFoldDB" id="A0A210QVL2"/>
<protein>
    <submittedName>
        <fullName evidence="2">Uncharacterized protein</fullName>
    </submittedName>
</protein>
<accession>A0A210QVL2</accession>
<evidence type="ECO:0000256" key="1">
    <source>
        <dbReference type="SAM" id="SignalP"/>
    </source>
</evidence>
<feature type="signal peptide" evidence="1">
    <location>
        <begin position="1"/>
        <end position="20"/>
    </location>
</feature>
<reference evidence="2 3" key="1">
    <citation type="journal article" date="2017" name="Nat. Ecol. Evol.">
        <title>Scallop genome provides insights into evolution of bilaterian karyotype and development.</title>
        <authorList>
            <person name="Wang S."/>
            <person name="Zhang J."/>
            <person name="Jiao W."/>
            <person name="Li J."/>
            <person name="Xun X."/>
            <person name="Sun Y."/>
            <person name="Guo X."/>
            <person name="Huan P."/>
            <person name="Dong B."/>
            <person name="Zhang L."/>
            <person name="Hu X."/>
            <person name="Sun X."/>
            <person name="Wang J."/>
            <person name="Zhao C."/>
            <person name="Wang Y."/>
            <person name="Wang D."/>
            <person name="Huang X."/>
            <person name="Wang R."/>
            <person name="Lv J."/>
            <person name="Li Y."/>
            <person name="Zhang Z."/>
            <person name="Liu B."/>
            <person name="Lu W."/>
            <person name="Hui Y."/>
            <person name="Liang J."/>
            <person name="Zhou Z."/>
            <person name="Hou R."/>
            <person name="Li X."/>
            <person name="Liu Y."/>
            <person name="Li H."/>
            <person name="Ning X."/>
            <person name="Lin Y."/>
            <person name="Zhao L."/>
            <person name="Xing Q."/>
            <person name="Dou J."/>
            <person name="Li Y."/>
            <person name="Mao J."/>
            <person name="Guo H."/>
            <person name="Dou H."/>
            <person name="Li T."/>
            <person name="Mu C."/>
            <person name="Jiang W."/>
            <person name="Fu Q."/>
            <person name="Fu X."/>
            <person name="Miao Y."/>
            <person name="Liu J."/>
            <person name="Yu Q."/>
            <person name="Li R."/>
            <person name="Liao H."/>
            <person name="Li X."/>
            <person name="Kong Y."/>
            <person name="Jiang Z."/>
            <person name="Chourrout D."/>
            <person name="Li R."/>
            <person name="Bao Z."/>
        </authorList>
    </citation>
    <scope>NUCLEOTIDE SEQUENCE [LARGE SCALE GENOMIC DNA]</scope>
    <source>
        <strain evidence="2 3">PY_sf001</strain>
    </source>
</reference>
<feature type="chain" id="PRO_5012035604" evidence="1">
    <location>
        <begin position="21"/>
        <end position="265"/>
    </location>
</feature>
<keyword evidence="3" id="KW-1185">Reference proteome</keyword>
<sequence>MHCIHLRMIFVVLLLPCTHQRPVRRSKRNLSSHRWNHPCTANPLPVLHDIVRMPANIVLPVYDIRRILSSSLIALKDTIEIVNSALMTLGESMPCSLPRSTSRNYMHADMYTTIPTTHAHCDGLDELLGEVFYEGFPRCTVQNLCTTNVFQLQQCYEDLQLSVIALEMLTLGSADHRRYRFPANDIDRLIHKQYDVLCFLLDVDSVSQTFMSLTDFYTRSRGAFEALGTLSVSDFQEMAYIVLRGVRTSLTHVKSIIEFRISILQ</sequence>
<name>A0A210QVL2_MIZYE</name>
<comment type="caution">
    <text evidence="2">The sequence shown here is derived from an EMBL/GenBank/DDBJ whole genome shotgun (WGS) entry which is preliminary data.</text>
</comment>
<organism evidence="2 3">
    <name type="scientific">Mizuhopecten yessoensis</name>
    <name type="common">Japanese scallop</name>
    <name type="synonym">Patinopecten yessoensis</name>
    <dbReference type="NCBI Taxonomy" id="6573"/>
    <lineage>
        <taxon>Eukaryota</taxon>
        <taxon>Metazoa</taxon>
        <taxon>Spiralia</taxon>
        <taxon>Lophotrochozoa</taxon>
        <taxon>Mollusca</taxon>
        <taxon>Bivalvia</taxon>
        <taxon>Autobranchia</taxon>
        <taxon>Pteriomorphia</taxon>
        <taxon>Pectinida</taxon>
        <taxon>Pectinoidea</taxon>
        <taxon>Pectinidae</taxon>
        <taxon>Mizuhopecten</taxon>
    </lineage>
</organism>
<evidence type="ECO:0000313" key="2">
    <source>
        <dbReference type="EMBL" id="OWF52780.1"/>
    </source>
</evidence>
<gene>
    <name evidence="2" type="ORF">KP79_PYT17567</name>
</gene>
<keyword evidence="1" id="KW-0732">Signal</keyword>